<feature type="non-terminal residue" evidence="2">
    <location>
        <position position="1"/>
    </location>
</feature>
<sequence length="171" mass="19045">LPLAYCNILLGNGVKQHQNVTNSLNVNAIGQRMDARMPFLDTTVMLPLAYCNILLGNGVKQHQNVTNSFNVNAIGQRMDAIVAVFYAGIILIILLSNAHRFRTNKTNKKRKKSKKFRKILSSGLIRGVTPTRAPTSCKANSSTNIEKHIIVHNNREMTVVDTSDKYPETII</sequence>
<evidence type="ECO:0000256" key="1">
    <source>
        <dbReference type="SAM" id="Phobius"/>
    </source>
</evidence>
<dbReference type="EMBL" id="OC929260">
    <property type="protein sequence ID" value="CAD7658177.1"/>
    <property type="molecule type" value="Genomic_DNA"/>
</dbReference>
<keyword evidence="1" id="KW-1133">Transmembrane helix</keyword>
<proteinExistence type="predicted"/>
<protein>
    <submittedName>
        <fullName evidence="2">Uncharacterized protein</fullName>
    </submittedName>
</protein>
<dbReference type="AlphaFoldDB" id="A0A7R9MDL8"/>
<name>A0A7R9MDL8_9ACAR</name>
<gene>
    <name evidence="2" type="ORF">ONB1V03_LOCUS14800</name>
</gene>
<feature type="transmembrane region" description="Helical" evidence="1">
    <location>
        <begin position="80"/>
        <end position="101"/>
    </location>
</feature>
<evidence type="ECO:0000313" key="3">
    <source>
        <dbReference type="Proteomes" id="UP000728032"/>
    </source>
</evidence>
<dbReference type="EMBL" id="CAJPVJ010014435">
    <property type="protein sequence ID" value="CAG2175363.1"/>
    <property type="molecule type" value="Genomic_DNA"/>
</dbReference>
<reference evidence="2" key="1">
    <citation type="submission" date="2020-11" db="EMBL/GenBank/DDBJ databases">
        <authorList>
            <person name="Tran Van P."/>
        </authorList>
    </citation>
    <scope>NUCLEOTIDE SEQUENCE</scope>
</reference>
<dbReference type="Proteomes" id="UP000728032">
    <property type="component" value="Unassembled WGS sequence"/>
</dbReference>
<keyword evidence="1" id="KW-0472">Membrane</keyword>
<keyword evidence="1" id="KW-0812">Transmembrane</keyword>
<organism evidence="2">
    <name type="scientific">Oppiella nova</name>
    <dbReference type="NCBI Taxonomy" id="334625"/>
    <lineage>
        <taxon>Eukaryota</taxon>
        <taxon>Metazoa</taxon>
        <taxon>Ecdysozoa</taxon>
        <taxon>Arthropoda</taxon>
        <taxon>Chelicerata</taxon>
        <taxon>Arachnida</taxon>
        <taxon>Acari</taxon>
        <taxon>Acariformes</taxon>
        <taxon>Sarcoptiformes</taxon>
        <taxon>Oribatida</taxon>
        <taxon>Brachypylina</taxon>
        <taxon>Oppioidea</taxon>
        <taxon>Oppiidae</taxon>
        <taxon>Oppiella</taxon>
    </lineage>
</organism>
<evidence type="ECO:0000313" key="2">
    <source>
        <dbReference type="EMBL" id="CAD7658177.1"/>
    </source>
</evidence>
<accession>A0A7R9MDL8</accession>
<keyword evidence="3" id="KW-1185">Reference proteome</keyword>